<evidence type="ECO:0000259" key="10">
    <source>
        <dbReference type="SMART" id="SM01005"/>
    </source>
</evidence>
<dbReference type="PANTHER" id="PTHR30511:SF0">
    <property type="entry name" value="ALANINE RACEMASE, CATABOLIC-RELATED"/>
    <property type="match status" value="1"/>
</dbReference>
<dbReference type="STRING" id="80876.SAMN05421779_105390"/>
<dbReference type="SUPFAM" id="SSF51419">
    <property type="entry name" value="PLP-binding barrel"/>
    <property type="match status" value="1"/>
</dbReference>
<dbReference type="GO" id="GO:0005829">
    <property type="term" value="C:cytosol"/>
    <property type="evidence" value="ECO:0007669"/>
    <property type="project" value="TreeGrafter"/>
</dbReference>
<dbReference type="PROSITE" id="PS00395">
    <property type="entry name" value="ALANINE_RACEMASE"/>
    <property type="match status" value="1"/>
</dbReference>
<feature type="binding site" evidence="7 9">
    <location>
        <position position="156"/>
    </location>
    <ligand>
        <name>substrate</name>
    </ligand>
</feature>
<dbReference type="EMBL" id="FTOA01000005">
    <property type="protein sequence ID" value="SIT02330.1"/>
    <property type="molecule type" value="Genomic_DNA"/>
</dbReference>
<keyword evidence="6 7" id="KW-0413">Isomerase</keyword>
<comment type="pathway">
    <text evidence="7">Amino-acid biosynthesis; D-alanine biosynthesis; D-alanine from L-alanine: step 1/1.</text>
</comment>
<evidence type="ECO:0000256" key="8">
    <source>
        <dbReference type="PIRSR" id="PIRSR600821-50"/>
    </source>
</evidence>
<evidence type="ECO:0000256" key="2">
    <source>
        <dbReference type="ARBA" id="ARBA00001933"/>
    </source>
</evidence>
<dbReference type="PANTHER" id="PTHR30511">
    <property type="entry name" value="ALANINE RACEMASE"/>
    <property type="match status" value="1"/>
</dbReference>
<dbReference type="EC" id="5.1.1.1" evidence="4 7"/>
<feature type="binding site" evidence="7 9">
    <location>
        <position position="326"/>
    </location>
    <ligand>
        <name>substrate</name>
    </ligand>
</feature>
<dbReference type="Gene3D" id="2.40.37.10">
    <property type="entry name" value="Lyase, Ornithine Decarboxylase, Chain A, domain 1"/>
    <property type="match status" value="1"/>
</dbReference>
<dbReference type="InterPro" id="IPR001608">
    <property type="entry name" value="Ala_racemase_N"/>
</dbReference>
<evidence type="ECO:0000313" key="12">
    <source>
        <dbReference type="Proteomes" id="UP000185678"/>
    </source>
</evidence>
<dbReference type="Pfam" id="PF01168">
    <property type="entry name" value="Ala_racemase_N"/>
    <property type="match status" value="1"/>
</dbReference>
<organism evidence="11 12">
    <name type="scientific">Insolitispirillum peregrinum</name>
    <dbReference type="NCBI Taxonomy" id="80876"/>
    <lineage>
        <taxon>Bacteria</taxon>
        <taxon>Pseudomonadati</taxon>
        <taxon>Pseudomonadota</taxon>
        <taxon>Alphaproteobacteria</taxon>
        <taxon>Rhodospirillales</taxon>
        <taxon>Novispirillaceae</taxon>
        <taxon>Insolitispirillum</taxon>
    </lineage>
</organism>
<evidence type="ECO:0000256" key="5">
    <source>
        <dbReference type="ARBA" id="ARBA00022898"/>
    </source>
</evidence>
<keyword evidence="5 7" id="KW-0663">Pyridoxal phosphate</keyword>
<dbReference type="CDD" id="cd00430">
    <property type="entry name" value="PLPDE_III_AR"/>
    <property type="match status" value="1"/>
</dbReference>
<evidence type="ECO:0000256" key="1">
    <source>
        <dbReference type="ARBA" id="ARBA00000316"/>
    </source>
</evidence>
<dbReference type="Pfam" id="PF00842">
    <property type="entry name" value="Ala_racemase_C"/>
    <property type="match status" value="1"/>
</dbReference>
<dbReference type="GO" id="GO:0030170">
    <property type="term" value="F:pyridoxal phosphate binding"/>
    <property type="evidence" value="ECO:0007669"/>
    <property type="project" value="UniProtKB-UniRule"/>
</dbReference>
<sequence>MSSAFSLTTPGQQADIAVGAADHAGALLTIDLGAVVDNWLTLKGMAADGADCAAVLKANAYGLGAVPVAQALAAAGCRNFFVAHVDEGIALRRHLPAAANLFVLHGAPPGAEEACAANGLIPILNSLPQLRAWVALCGRWSRRLPAGVQVDSGMARAGMDAAELAELDAVPELLAAFDLRLIMSHLACADEPESPMNREQLQAFSTIRARFPQVPASFANSSGVFLGKEWHFDLLRPGVALYGGNPTPGKPNPMRPVVRLRAKIMQMRAVPAGASVGYGRGHITSAPSRIATAGVGYADGFFRCLGGTARAYWADTPLPIVGRVSMDMITVDVTAVPEDLLYPGALIDLIGTHRTVDDLATEAGTISYEILTSLGNRYHRTYINGTGRVASVSSSL</sequence>
<dbReference type="PRINTS" id="PR00992">
    <property type="entry name" value="ALARACEMASE"/>
</dbReference>
<dbReference type="SUPFAM" id="SSF50621">
    <property type="entry name" value="Alanine racemase C-terminal domain-like"/>
    <property type="match status" value="1"/>
</dbReference>
<dbReference type="InterPro" id="IPR009006">
    <property type="entry name" value="Ala_racemase/Decarboxylase_C"/>
</dbReference>
<dbReference type="InterPro" id="IPR011079">
    <property type="entry name" value="Ala_racemase_C"/>
</dbReference>
<keyword evidence="12" id="KW-1185">Reference proteome</keyword>
<evidence type="ECO:0000256" key="9">
    <source>
        <dbReference type="PIRSR" id="PIRSR600821-52"/>
    </source>
</evidence>
<feature type="active site" description="Proton acceptor; specific for D-alanine" evidence="7">
    <location>
        <position position="57"/>
    </location>
</feature>
<dbReference type="NCBIfam" id="TIGR00492">
    <property type="entry name" value="alr"/>
    <property type="match status" value="1"/>
</dbReference>
<evidence type="ECO:0000256" key="3">
    <source>
        <dbReference type="ARBA" id="ARBA00007880"/>
    </source>
</evidence>
<reference evidence="11 12" key="1">
    <citation type="submission" date="2017-01" db="EMBL/GenBank/DDBJ databases">
        <authorList>
            <person name="Mah S.A."/>
            <person name="Swanson W.J."/>
            <person name="Moy G.W."/>
            <person name="Vacquier V.D."/>
        </authorList>
    </citation>
    <scope>NUCLEOTIDE SEQUENCE [LARGE SCALE GENOMIC DNA]</scope>
    <source>
        <strain evidence="11 12">DSM 11589</strain>
    </source>
</reference>
<proteinExistence type="inferred from homology"/>
<dbReference type="Proteomes" id="UP000185678">
    <property type="component" value="Unassembled WGS sequence"/>
</dbReference>
<dbReference type="Gene3D" id="3.20.20.10">
    <property type="entry name" value="Alanine racemase"/>
    <property type="match status" value="1"/>
</dbReference>
<gene>
    <name evidence="11" type="ORF">SAMN05421779_105390</name>
</gene>
<feature type="domain" description="Alanine racemase C-terminal" evidence="10">
    <location>
        <begin position="257"/>
        <end position="383"/>
    </location>
</feature>
<evidence type="ECO:0000256" key="7">
    <source>
        <dbReference type="HAMAP-Rule" id="MF_01201"/>
    </source>
</evidence>
<dbReference type="GO" id="GO:0030632">
    <property type="term" value="P:D-alanine biosynthetic process"/>
    <property type="evidence" value="ECO:0007669"/>
    <property type="project" value="UniProtKB-UniRule"/>
</dbReference>
<dbReference type="OrthoDB" id="9813814at2"/>
<dbReference type="GO" id="GO:0008784">
    <property type="term" value="F:alanine racemase activity"/>
    <property type="evidence" value="ECO:0007669"/>
    <property type="project" value="UniProtKB-UniRule"/>
</dbReference>
<name>A0A1N7NVJ3_9PROT</name>
<dbReference type="AlphaFoldDB" id="A0A1N7NVJ3"/>
<evidence type="ECO:0000313" key="11">
    <source>
        <dbReference type="EMBL" id="SIT02330.1"/>
    </source>
</evidence>
<comment type="similarity">
    <text evidence="3 7">Belongs to the alanine racemase family.</text>
</comment>
<dbReference type="InterPro" id="IPR020622">
    <property type="entry name" value="Ala_racemase_pyridoxalP-BS"/>
</dbReference>
<evidence type="ECO:0000256" key="4">
    <source>
        <dbReference type="ARBA" id="ARBA00013089"/>
    </source>
</evidence>
<evidence type="ECO:0000256" key="6">
    <source>
        <dbReference type="ARBA" id="ARBA00023235"/>
    </source>
</evidence>
<dbReference type="RefSeq" id="WP_076401278.1">
    <property type="nucleotide sequence ID" value="NZ_FTOA01000005.1"/>
</dbReference>
<feature type="active site" description="Proton acceptor; specific for L-alanine" evidence="7">
    <location>
        <position position="278"/>
    </location>
</feature>
<dbReference type="SMART" id="SM01005">
    <property type="entry name" value="Ala_racemase_C"/>
    <property type="match status" value="1"/>
</dbReference>
<dbReference type="InterPro" id="IPR000821">
    <property type="entry name" value="Ala_racemase"/>
</dbReference>
<comment type="cofactor">
    <cofactor evidence="2 7 8">
        <name>pyridoxal 5'-phosphate</name>
        <dbReference type="ChEBI" id="CHEBI:597326"/>
    </cofactor>
</comment>
<accession>A0A1N7NVJ3</accession>
<dbReference type="UniPathway" id="UPA00042">
    <property type="reaction ID" value="UER00497"/>
</dbReference>
<protein>
    <recommendedName>
        <fullName evidence="4 7">Alanine racemase</fullName>
        <ecNumber evidence="4 7">5.1.1.1</ecNumber>
    </recommendedName>
</protein>
<dbReference type="InterPro" id="IPR029066">
    <property type="entry name" value="PLP-binding_barrel"/>
</dbReference>
<comment type="function">
    <text evidence="7">Catalyzes the interconversion of L-alanine and D-alanine. May also act on other amino acids.</text>
</comment>
<comment type="catalytic activity">
    <reaction evidence="1 7">
        <text>L-alanine = D-alanine</text>
        <dbReference type="Rhea" id="RHEA:20249"/>
        <dbReference type="ChEBI" id="CHEBI:57416"/>
        <dbReference type="ChEBI" id="CHEBI:57972"/>
        <dbReference type="EC" id="5.1.1.1"/>
    </reaction>
</comment>
<dbReference type="HAMAP" id="MF_01201">
    <property type="entry name" value="Ala_racemase"/>
    <property type="match status" value="1"/>
</dbReference>
<feature type="modified residue" description="N6-(pyridoxal phosphate)lysine" evidence="7 8">
    <location>
        <position position="57"/>
    </location>
</feature>